<keyword evidence="4" id="KW-0269">Exonuclease</keyword>
<dbReference type="InterPro" id="IPR036397">
    <property type="entry name" value="RNaseH_sf"/>
</dbReference>
<dbReference type="PANTHER" id="PTHR30231">
    <property type="entry name" value="DNA POLYMERASE III SUBUNIT EPSILON"/>
    <property type="match status" value="1"/>
</dbReference>
<evidence type="ECO:0000313" key="5">
    <source>
        <dbReference type="Proteomes" id="UP000829817"/>
    </source>
</evidence>
<evidence type="ECO:0000259" key="3">
    <source>
        <dbReference type="SMART" id="SM00479"/>
    </source>
</evidence>
<evidence type="ECO:0000313" key="4">
    <source>
        <dbReference type="EMBL" id="UOO81484.1"/>
    </source>
</evidence>
<feature type="domain" description="Exonuclease" evidence="3">
    <location>
        <begin position="20"/>
        <end position="184"/>
    </location>
</feature>
<dbReference type="SMART" id="SM00479">
    <property type="entry name" value="EXOIII"/>
    <property type="match status" value="1"/>
</dbReference>
<organism evidence="4 5">
    <name type="scientific">Uruburuella testudinis</name>
    <dbReference type="NCBI Taxonomy" id="1282863"/>
    <lineage>
        <taxon>Bacteria</taxon>
        <taxon>Pseudomonadati</taxon>
        <taxon>Pseudomonadota</taxon>
        <taxon>Betaproteobacteria</taxon>
        <taxon>Neisseriales</taxon>
        <taxon>Neisseriaceae</taxon>
        <taxon>Uruburuella</taxon>
    </lineage>
</organism>
<reference evidence="4 5" key="1">
    <citation type="journal article" date="2022" name="Res Sq">
        <title>Evolution of multicellular longitudinally dividing oral cavity symbionts (Neisseriaceae).</title>
        <authorList>
            <person name="Nyongesa S."/>
            <person name="Weber P."/>
            <person name="Bernet E."/>
            <person name="Pullido F."/>
            <person name="Nieckarz M."/>
            <person name="Delaby M."/>
            <person name="Nieves C."/>
            <person name="Viehboeck T."/>
            <person name="Krause N."/>
            <person name="Rivera-Millot A."/>
            <person name="Nakamura A."/>
            <person name="Vischer N."/>
            <person name="VanNieuwenhze M."/>
            <person name="Brun Y."/>
            <person name="Cava F."/>
            <person name="Bulgheresi S."/>
            <person name="Veyrier F."/>
        </authorList>
    </citation>
    <scope>NUCLEOTIDE SEQUENCE [LARGE SCALE GENOMIC DNA]</scope>
    <source>
        <strain evidence="4 5">CCUG 63373m</strain>
    </source>
</reference>
<dbReference type="Gene3D" id="3.30.420.10">
    <property type="entry name" value="Ribonuclease H-like superfamily/Ribonuclease H"/>
    <property type="match status" value="1"/>
</dbReference>
<comment type="catalytic activity">
    <reaction evidence="2">
        <text>DNA(n) + a 2'-deoxyribonucleoside 5'-triphosphate = DNA(n+1) + diphosphate</text>
        <dbReference type="Rhea" id="RHEA:22508"/>
        <dbReference type="Rhea" id="RHEA-COMP:17339"/>
        <dbReference type="Rhea" id="RHEA-COMP:17340"/>
        <dbReference type="ChEBI" id="CHEBI:33019"/>
        <dbReference type="ChEBI" id="CHEBI:61560"/>
        <dbReference type="ChEBI" id="CHEBI:173112"/>
        <dbReference type="EC" id="2.7.7.7"/>
    </reaction>
</comment>
<dbReference type="EC" id="2.7.7.7" evidence="1"/>
<sequence>MAQASHWPLLAACFARLGLPVAVVDLETTGGNMYQDRITEVALLRFEQGQVSQHQWLVNPQQPISSFITRLTGIDSEMVADAPVFAEMAAELLPLLRGTLVVAHNSRFDYTFLRHEFKRAGVDFAAPALCTVQLSRRLYPQFAKHNLDSIIERFGIAVASRHRALADVLALAGFLEQSVAQMGAQEWENHCRALMNPKMLPAWLPSSLAGQLYALPDSHGVLVWLDRYGQALALDAHEKTFAEVARMLHTKPVAGVVQAAAEIRFLPALGDLHALWLKAQMQAQYRIRPSENAKQHYLTVRFVPDERERLQARIVPLGNGIHHSRPCGLFMHKKAAKRALAAWAQEYGLCPSSLDILPPIHAKNVPCPVSVLGQCDGGCQNDEGVLLQNRRIEDLATALPVTDWGRAHEVEIVESDAVSGQSVTLRCAGGALALPDGNWYFDDALPVLLKAKFKQGKNVVKVLA</sequence>
<name>A0ABY4DR16_9NEIS</name>
<dbReference type="CDD" id="cd06127">
    <property type="entry name" value="DEDDh"/>
    <property type="match status" value="1"/>
</dbReference>
<dbReference type="EMBL" id="CP091508">
    <property type="protein sequence ID" value="UOO81484.1"/>
    <property type="molecule type" value="Genomic_DNA"/>
</dbReference>
<dbReference type="Proteomes" id="UP000829817">
    <property type="component" value="Chromosome"/>
</dbReference>
<keyword evidence="4" id="KW-0378">Hydrolase</keyword>
<dbReference type="Pfam" id="PF00929">
    <property type="entry name" value="RNase_T"/>
    <property type="match status" value="1"/>
</dbReference>
<dbReference type="InterPro" id="IPR012337">
    <property type="entry name" value="RNaseH-like_sf"/>
</dbReference>
<dbReference type="InterPro" id="IPR013520">
    <property type="entry name" value="Ribonucl_H"/>
</dbReference>
<accession>A0ABY4DR16</accession>
<dbReference type="NCBIfam" id="TIGR00573">
    <property type="entry name" value="dnaq"/>
    <property type="match status" value="1"/>
</dbReference>
<dbReference type="RefSeq" id="WP_244784658.1">
    <property type="nucleotide sequence ID" value="NZ_CP091508.1"/>
</dbReference>
<dbReference type="PANTHER" id="PTHR30231:SF37">
    <property type="entry name" value="EXODEOXYRIBONUCLEASE 10"/>
    <property type="match status" value="1"/>
</dbReference>
<dbReference type="SUPFAM" id="SSF53098">
    <property type="entry name" value="Ribonuclease H-like"/>
    <property type="match status" value="1"/>
</dbReference>
<evidence type="ECO:0000256" key="2">
    <source>
        <dbReference type="ARBA" id="ARBA00049244"/>
    </source>
</evidence>
<keyword evidence="5" id="KW-1185">Reference proteome</keyword>
<dbReference type="InterPro" id="IPR006054">
    <property type="entry name" value="DnaQ"/>
</dbReference>
<gene>
    <name evidence="4" type="ORF">LVJ83_11145</name>
</gene>
<keyword evidence="4" id="KW-0540">Nuclease</keyword>
<proteinExistence type="predicted"/>
<dbReference type="GO" id="GO:0004527">
    <property type="term" value="F:exonuclease activity"/>
    <property type="evidence" value="ECO:0007669"/>
    <property type="project" value="UniProtKB-KW"/>
</dbReference>
<evidence type="ECO:0000256" key="1">
    <source>
        <dbReference type="ARBA" id="ARBA00012417"/>
    </source>
</evidence>
<protein>
    <recommendedName>
        <fullName evidence="1">DNA-directed DNA polymerase</fullName>
        <ecNumber evidence="1">2.7.7.7</ecNumber>
    </recommendedName>
</protein>